<keyword evidence="3" id="KW-1185">Reference proteome</keyword>
<feature type="region of interest" description="Disordered" evidence="1">
    <location>
        <begin position="244"/>
        <end position="304"/>
    </location>
</feature>
<dbReference type="InterPro" id="IPR009282">
    <property type="entry name" value="DUF937"/>
</dbReference>
<reference evidence="2 3" key="1">
    <citation type="submission" date="2023-10" db="EMBL/GenBank/DDBJ databases">
        <title>Novel methanotroph of the genus Methylocapsa from a subarctic wetland.</title>
        <authorList>
            <person name="Belova S.E."/>
            <person name="Oshkin I.Y."/>
            <person name="Miroshnikov K."/>
            <person name="Dedysh S.N."/>
        </authorList>
    </citation>
    <scope>NUCLEOTIDE SEQUENCE [LARGE SCALE GENOMIC DNA]</scope>
    <source>
        <strain evidence="2 3">RX1</strain>
    </source>
</reference>
<gene>
    <name evidence="2" type="ORF">RZS28_09525</name>
</gene>
<dbReference type="RefSeq" id="WP_407337533.1">
    <property type="nucleotide sequence ID" value="NZ_CP136862.1"/>
</dbReference>
<name>A0ABZ0HQ85_9HYPH</name>
<evidence type="ECO:0000313" key="2">
    <source>
        <dbReference type="EMBL" id="WOJ88096.1"/>
    </source>
</evidence>
<organism evidence="2 3">
    <name type="scientific">Methylocapsa polymorpha</name>
    <dbReference type="NCBI Taxonomy" id="3080828"/>
    <lineage>
        <taxon>Bacteria</taxon>
        <taxon>Pseudomonadati</taxon>
        <taxon>Pseudomonadota</taxon>
        <taxon>Alphaproteobacteria</taxon>
        <taxon>Hyphomicrobiales</taxon>
        <taxon>Beijerinckiaceae</taxon>
        <taxon>Methylocapsa</taxon>
    </lineage>
</organism>
<evidence type="ECO:0000313" key="3">
    <source>
        <dbReference type="Proteomes" id="UP001626536"/>
    </source>
</evidence>
<evidence type="ECO:0000256" key="1">
    <source>
        <dbReference type="SAM" id="MobiDB-lite"/>
    </source>
</evidence>
<dbReference type="Proteomes" id="UP001626536">
    <property type="component" value="Chromosome"/>
</dbReference>
<dbReference type="Pfam" id="PF06078">
    <property type="entry name" value="DUF937"/>
    <property type="match status" value="1"/>
</dbReference>
<accession>A0ABZ0HQ85</accession>
<proteinExistence type="predicted"/>
<feature type="compositionally biased region" description="Basic and acidic residues" evidence="1">
    <location>
        <begin position="291"/>
        <end position="304"/>
    </location>
</feature>
<protein>
    <submittedName>
        <fullName evidence="2">DUF937 domain-containing protein</fullName>
    </submittedName>
</protein>
<dbReference type="EMBL" id="CP136862">
    <property type="protein sequence ID" value="WOJ88096.1"/>
    <property type="molecule type" value="Genomic_DNA"/>
</dbReference>
<feature type="compositionally biased region" description="Basic and acidic residues" evidence="1">
    <location>
        <begin position="258"/>
        <end position="270"/>
    </location>
</feature>
<sequence length="304" mass="30939">MSNLYAILQDAQGGQALDNLAKQFNISKEEADAAVRALLPALSTGFLSKATEPGALGSIIGALGDGQHLAAFADPAAAQSQATAQKGDEVLVHLFGSSQVDEQIVQRASAATGLKPELLAQMLPVIASVIVGGVTKSLQSQGFGGIFTQLVNAARHGGLSSILGSLTEEAQALPSPQSRPSAAPSASSPGGFGGILATFIGSLLGRLGAPPSVSAPAPAPQAPGLDSRAIQAAIEALAKVFQPGTPSQSSRVLSAVEIEPKQTESPRAESEETGLSETKSQPHEPAPLAEIRNEIGEILDSKRH</sequence>